<keyword evidence="4" id="KW-0378">Hydrolase</keyword>
<dbReference type="PATRIC" id="fig|1225176.3.peg.4268"/>
<comment type="caution">
    <text evidence="4">The sequence shown here is derived from an EMBL/GenBank/DDBJ whole genome shotgun (WGS) entry which is preliminary data.</text>
</comment>
<evidence type="ECO:0000313" key="5">
    <source>
        <dbReference type="Proteomes" id="UP000004478"/>
    </source>
</evidence>
<dbReference type="Pfam" id="PF13350">
    <property type="entry name" value="Y_phosphatase3"/>
    <property type="match status" value="1"/>
</dbReference>
<dbReference type="EMBL" id="AMGM01000134">
    <property type="protein sequence ID" value="EKB47396.1"/>
    <property type="molecule type" value="Genomic_DNA"/>
</dbReference>
<dbReference type="InterPro" id="IPR026893">
    <property type="entry name" value="Tyr/Ser_Pase_IphP-type"/>
</dbReference>
<proteinExistence type="inferred from homology"/>
<feature type="signal peptide" evidence="2">
    <location>
        <begin position="1"/>
        <end position="22"/>
    </location>
</feature>
<dbReference type="PANTHER" id="PTHR31126">
    <property type="entry name" value="TYROSINE-PROTEIN PHOSPHATASE"/>
    <property type="match status" value="1"/>
</dbReference>
<evidence type="ECO:0000259" key="3">
    <source>
        <dbReference type="PROSITE" id="PS50056"/>
    </source>
</evidence>
<evidence type="ECO:0000256" key="2">
    <source>
        <dbReference type="SAM" id="SignalP"/>
    </source>
</evidence>
<feature type="domain" description="Tyrosine specific protein phosphatases" evidence="3">
    <location>
        <begin position="141"/>
        <end position="222"/>
    </location>
</feature>
<comment type="similarity">
    <text evidence="1">Belongs to the protein-tyrosine phosphatase family.</text>
</comment>
<gene>
    <name evidence="4" type="primary">iphP</name>
    <name evidence="4" type="ORF">B879_03999</name>
</gene>
<keyword evidence="2" id="KW-0732">Signal</keyword>
<dbReference type="PANTHER" id="PTHR31126:SF1">
    <property type="entry name" value="TYROSINE SPECIFIC PROTEIN PHOSPHATASES DOMAIN-CONTAINING PROTEIN"/>
    <property type="match status" value="1"/>
</dbReference>
<dbReference type="PROSITE" id="PS50056">
    <property type="entry name" value="TYR_PHOSPHATASE_2"/>
    <property type="match status" value="1"/>
</dbReference>
<name>K1KY21_CECL9</name>
<dbReference type="OrthoDB" id="1188001at2"/>
<protein>
    <submittedName>
        <fullName evidence="4">Tyrosine-protein phosphatase</fullName>
        <ecNumber evidence="4">3.1.3.48</ecNumber>
    </submittedName>
</protein>
<dbReference type="Gene3D" id="3.90.190.10">
    <property type="entry name" value="Protein tyrosine phosphatase superfamily"/>
    <property type="match status" value="1"/>
</dbReference>
<dbReference type="EC" id="3.1.3.48" evidence="4"/>
<dbReference type="GO" id="GO:0004725">
    <property type="term" value="F:protein tyrosine phosphatase activity"/>
    <property type="evidence" value="ECO:0007669"/>
    <property type="project" value="UniProtKB-EC"/>
</dbReference>
<dbReference type="AlphaFoldDB" id="K1KY21"/>
<dbReference type="Proteomes" id="UP000004478">
    <property type="component" value="Unassembled WGS sequence"/>
</dbReference>
<feature type="chain" id="PRO_5003847178" evidence="2">
    <location>
        <begin position="23"/>
        <end position="274"/>
    </location>
</feature>
<organism evidence="4 5">
    <name type="scientific">Cecembia lonarensis (strain CCUG 58316 / KCTC 22772 / LW9)</name>
    <dbReference type="NCBI Taxonomy" id="1225176"/>
    <lineage>
        <taxon>Bacteria</taxon>
        <taxon>Pseudomonadati</taxon>
        <taxon>Bacteroidota</taxon>
        <taxon>Cytophagia</taxon>
        <taxon>Cytophagales</taxon>
        <taxon>Cyclobacteriaceae</taxon>
        <taxon>Cecembia</taxon>
    </lineage>
</organism>
<keyword evidence="5" id="KW-1185">Reference proteome</keyword>
<dbReference type="PROSITE" id="PS00383">
    <property type="entry name" value="TYR_PHOSPHATASE_1"/>
    <property type="match status" value="1"/>
</dbReference>
<accession>K1KY21</accession>
<dbReference type="InterPro" id="IPR029021">
    <property type="entry name" value="Prot-tyrosine_phosphatase-like"/>
</dbReference>
<dbReference type="SUPFAM" id="SSF52799">
    <property type="entry name" value="(Phosphotyrosine protein) phosphatases II"/>
    <property type="match status" value="1"/>
</dbReference>
<sequence length="274" mass="30647">MKIIKALLKALLLVFIAGNLQAQINIGITASPNFRELGGIEINDGKTIREGLIFRSGSFSNLSDLDAQKLKATGLNTIIDFRSDFEIEREPDFIPESMSVNWIHAPIGSLDQSGMGKFMQVLTKEDFQQEDVDQLMIEANLGFVEYIQDFKPLFDLIQEEDAVVLFHCSAGKDRTGLASALFLHALGADWDTIMEDFLRSNEAVEKTDLSKMAMYGIPEDRAKALMGVKAVYLESAWSAIEEKYGSADALLAQEFGIGQEEKEFLRSKYLEKRD</sequence>
<reference evidence="4 5" key="1">
    <citation type="journal article" date="2012" name="J. Bacteriol.">
        <title>Draft Genome Sequence of Cecembia lonarensis Strain LW9T, Isolated from Lonar Lake, a Haloalkaline Lake in India.</title>
        <authorList>
            <person name="Shivaji S."/>
            <person name="Ara S."/>
            <person name="Singh A."/>
            <person name="Pinnaka A.K."/>
        </authorList>
    </citation>
    <scope>NUCLEOTIDE SEQUENCE [LARGE SCALE GENOMIC DNA]</scope>
    <source>
        <strain evidence="4 5">LW9</strain>
    </source>
</reference>
<evidence type="ECO:0000313" key="4">
    <source>
        <dbReference type="EMBL" id="EKB47396.1"/>
    </source>
</evidence>
<evidence type="ECO:0000256" key="1">
    <source>
        <dbReference type="ARBA" id="ARBA00009580"/>
    </source>
</evidence>
<dbReference type="InterPro" id="IPR016130">
    <property type="entry name" value="Tyr_Pase_AS"/>
</dbReference>
<dbReference type="InterPro" id="IPR000387">
    <property type="entry name" value="Tyr_Pase_dom"/>
</dbReference>